<protein>
    <recommendedName>
        <fullName evidence="2">RRM domain-containing protein</fullName>
    </recommendedName>
</protein>
<dbReference type="InterPro" id="IPR000504">
    <property type="entry name" value="RRM_dom"/>
</dbReference>
<proteinExistence type="predicted"/>
<dbReference type="CDD" id="cd00590">
    <property type="entry name" value="RRM_SF"/>
    <property type="match status" value="1"/>
</dbReference>
<keyword evidence="4" id="KW-1185">Reference proteome</keyword>
<gene>
    <name evidence="3" type="ORF">WBA_LOCUS8092</name>
</gene>
<evidence type="ECO:0000259" key="2">
    <source>
        <dbReference type="PROSITE" id="PS50102"/>
    </source>
</evidence>
<feature type="domain" description="RRM" evidence="2">
    <location>
        <begin position="34"/>
        <end position="116"/>
    </location>
</feature>
<dbReference type="Gene3D" id="3.30.70.330">
    <property type="match status" value="1"/>
</dbReference>
<evidence type="ECO:0000256" key="1">
    <source>
        <dbReference type="PROSITE-ProRule" id="PRU00176"/>
    </source>
</evidence>
<dbReference type="EMBL" id="UYWW01006380">
    <property type="protein sequence ID" value="VDM14706.1"/>
    <property type="molecule type" value="Genomic_DNA"/>
</dbReference>
<dbReference type="Proteomes" id="UP000270924">
    <property type="component" value="Unassembled WGS sequence"/>
</dbReference>
<feature type="non-terminal residue" evidence="3">
    <location>
        <position position="219"/>
    </location>
</feature>
<organism evidence="3 4">
    <name type="scientific">Wuchereria bancrofti</name>
    <dbReference type="NCBI Taxonomy" id="6293"/>
    <lineage>
        <taxon>Eukaryota</taxon>
        <taxon>Metazoa</taxon>
        <taxon>Ecdysozoa</taxon>
        <taxon>Nematoda</taxon>
        <taxon>Chromadorea</taxon>
        <taxon>Rhabditida</taxon>
        <taxon>Spirurina</taxon>
        <taxon>Spiruromorpha</taxon>
        <taxon>Filarioidea</taxon>
        <taxon>Onchocercidae</taxon>
        <taxon>Wuchereria</taxon>
    </lineage>
</organism>
<sequence length="219" mass="25685">MQFHGERRITGTSDYGKLKQSDLHLPYMGKSEDRTLYVQNIPETWDKWKLLHIFRQFGRIDNIKIVRKHEDSLTCAFIHMMSIADANSVITATAHDDGKIQLPELSKPLKIQFVRQKGNANWRTELSTTVEKETERMKSYFSIIDRPELTGGNVRKPIIYHDRLHRHAYLPLGKPVQVELLKPMTENQFLQWPMMFYVFTETHECEAENLLINNEDLDG</sequence>
<name>A0A3P7E5R8_WUCBA</name>
<accession>A0A3P7E5R8</accession>
<keyword evidence="1" id="KW-0694">RNA-binding</keyword>
<dbReference type="GO" id="GO:0003723">
    <property type="term" value="F:RNA binding"/>
    <property type="evidence" value="ECO:0007669"/>
    <property type="project" value="UniProtKB-UniRule"/>
</dbReference>
<dbReference type="AlphaFoldDB" id="A0A3P7E5R8"/>
<dbReference type="OrthoDB" id="6407164at2759"/>
<dbReference type="SUPFAM" id="SSF54928">
    <property type="entry name" value="RNA-binding domain, RBD"/>
    <property type="match status" value="1"/>
</dbReference>
<dbReference type="InParanoid" id="A0A3P7E5R8"/>
<dbReference type="SMART" id="SM00360">
    <property type="entry name" value="RRM"/>
    <property type="match status" value="1"/>
</dbReference>
<dbReference type="InterPro" id="IPR012677">
    <property type="entry name" value="Nucleotide-bd_a/b_plait_sf"/>
</dbReference>
<evidence type="ECO:0000313" key="4">
    <source>
        <dbReference type="Proteomes" id="UP000270924"/>
    </source>
</evidence>
<dbReference type="Pfam" id="PF00076">
    <property type="entry name" value="RRM_1"/>
    <property type="match status" value="1"/>
</dbReference>
<dbReference type="InterPro" id="IPR035979">
    <property type="entry name" value="RBD_domain_sf"/>
</dbReference>
<reference evidence="3 4" key="1">
    <citation type="submission" date="2018-11" db="EMBL/GenBank/DDBJ databases">
        <authorList>
            <consortium name="Pathogen Informatics"/>
        </authorList>
    </citation>
    <scope>NUCLEOTIDE SEQUENCE [LARGE SCALE GENOMIC DNA]</scope>
</reference>
<evidence type="ECO:0000313" key="3">
    <source>
        <dbReference type="EMBL" id="VDM14706.1"/>
    </source>
</evidence>
<dbReference type="PROSITE" id="PS50102">
    <property type="entry name" value="RRM"/>
    <property type="match status" value="1"/>
</dbReference>